<evidence type="ECO:0000313" key="6">
    <source>
        <dbReference type="EMBL" id="NEE03045.1"/>
    </source>
</evidence>
<evidence type="ECO:0000259" key="5">
    <source>
        <dbReference type="PROSITE" id="PS51194"/>
    </source>
</evidence>
<keyword evidence="1" id="KW-0378">Hydrolase</keyword>
<feature type="domain" description="SWIM-type" evidence="3">
    <location>
        <begin position="59"/>
        <end position="99"/>
    </location>
</feature>
<keyword evidence="2" id="KW-0863">Zinc-finger</keyword>
<dbReference type="InterPro" id="IPR049730">
    <property type="entry name" value="SNF2/RAD54-like_C"/>
</dbReference>
<dbReference type="SMART" id="SM00487">
    <property type="entry name" value="DEXDc"/>
    <property type="match status" value="1"/>
</dbReference>
<dbReference type="InterPro" id="IPR000330">
    <property type="entry name" value="SNF2_N"/>
</dbReference>
<feature type="domain" description="Helicase ATP-binding" evidence="4">
    <location>
        <begin position="677"/>
        <end position="840"/>
    </location>
</feature>
<keyword evidence="2" id="KW-0479">Metal-binding</keyword>
<evidence type="ECO:0000313" key="7">
    <source>
        <dbReference type="Proteomes" id="UP000475214"/>
    </source>
</evidence>
<dbReference type="AlphaFoldDB" id="A0A6L9SCD9"/>
<proteinExistence type="predicted"/>
<dbReference type="Pfam" id="PF00176">
    <property type="entry name" value="SNF2-rel_dom"/>
    <property type="match status" value="1"/>
</dbReference>
<evidence type="ECO:0000259" key="4">
    <source>
        <dbReference type="PROSITE" id="PS51192"/>
    </source>
</evidence>
<dbReference type="SUPFAM" id="SSF52540">
    <property type="entry name" value="P-loop containing nucleoside triphosphate hydrolases"/>
    <property type="match status" value="2"/>
</dbReference>
<accession>A0A6L9SCD9</accession>
<keyword evidence="6" id="KW-0547">Nucleotide-binding</keyword>
<dbReference type="InterPro" id="IPR027417">
    <property type="entry name" value="P-loop_NTPase"/>
</dbReference>
<evidence type="ECO:0000256" key="1">
    <source>
        <dbReference type="ARBA" id="ARBA00022801"/>
    </source>
</evidence>
<dbReference type="Proteomes" id="UP000475214">
    <property type="component" value="Unassembled WGS sequence"/>
</dbReference>
<dbReference type="PROSITE" id="PS50966">
    <property type="entry name" value="ZF_SWIM"/>
    <property type="match status" value="1"/>
</dbReference>
<dbReference type="GO" id="GO:0005524">
    <property type="term" value="F:ATP binding"/>
    <property type="evidence" value="ECO:0007669"/>
    <property type="project" value="InterPro"/>
</dbReference>
<gene>
    <name evidence="6" type="ORF">G1H10_23045</name>
</gene>
<dbReference type="Gene3D" id="3.40.50.10810">
    <property type="entry name" value="Tandem AAA-ATPase domain"/>
    <property type="match status" value="1"/>
</dbReference>
<dbReference type="Pfam" id="PF00271">
    <property type="entry name" value="Helicase_C"/>
    <property type="match status" value="1"/>
</dbReference>
<dbReference type="InterPro" id="IPR014001">
    <property type="entry name" value="Helicase_ATP-bd"/>
</dbReference>
<dbReference type="GO" id="GO:0008270">
    <property type="term" value="F:zinc ion binding"/>
    <property type="evidence" value="ECO:0007669"/>
    <property type="project" value="UniProtKB-KW"/>
</dbReference>
<keyword evidence="2" id="KW-0862">Zinc</keyword>
<dbReference type="PANTHER" id="PTHR10799">
    <property type="entry name" value="SNF2/RAD54 HELICASE FAMILY"/>
    <property type="match status" value="1"/>
</dbReference>
<sequence>MLLETFKQRDPTGLVDHVDEASYLRGVIYAHEGAVTRISWDRAAGTLLGQVRGSGRKTYSVIAHLDEAVGGGYEFGYGMCNCPVGSNCKHVVALVLTAAGNGKGDQLAVAEAASPEPTWEHSLEAMLDGSDGGDAARGLTPLGLELTLSTSPSAARARSGAGPVGWPLMARLVRPGKNGGWVAGGLNWSKLGQLHYSREYVAEQARLLQELYALYQAGRSNSYYAYGYGRDEKHIDLSRFDSRQLWPMLDEAESIGLRMVHGRRTLGEVESPGMARMCVDVTDGDRSGMLAAEPVLRIDGVDADVVPVSFIGVQAHGVVYTDRAAVEAEMPTSDWRLGLARLGKPIPQQLQQMAVDGQRLEIPETEAPRFRDEYVPRLRRVAAVESSDGSFTPPVVSGPTLVAHAAYDDEHVLDLTWEWLYEVGELEKRVPVTPEGVAGLGFRDVEAEQTVLQRIDAGLEPLGIVTSSGIRSVAGAFIAGADGPSLVPHTRLSGMDTMRFTTEVLPLLEDAEDVVVDISGEPADYREATDSLTVGVSTEAVADNADWFDLGVTISVEGREVPFVNVFTALARDEQHMLLPDGAFFSLQKPELQALRRLIEEARALGEGLNGQTRISRFQAGLWEELAALGVVTHQAEAWQQQVEGLLSIDAVEQAEPPASLVAELRPYQLDGFRWLAFLWEHRLGGILADDMGLGKTLQTLALICHAKVADPECGPFLVVAPTSVVSNWVAEAARFAPGLRVVPVTDTLRRRGESIEEVTAGADVVVTTYTLLRLDSDDYGQVSWAGVVLDEAQYVKNHQSKTYQAVRQLPSPFKLAITGTPMENNLMELWSQLSITAPGMFPSPTKFDEYYARRIEKQGDAGLLAQLRRRIRPLVKRRTKEQVATDLPAKQEQVIEVELHPQHRKLYQKYLQRERQKVLGLLDDVNKNRFTILRSLTLLRQLSLHAGLVDEAHGGYPCAKIDVLMQQLGEVVDGGHRALVFSQFTGFLSIARERLEASGIEYCYLDGSTRNREEVIARFKEGRAPVFLISLKAGGFGLNLTEADYCFLLDPWWNPATEAQAVDRTHRIGQTRNVMVYRLIAADTIEEKVMALKARKAKLFTSVMDDGNAFGSSLDVDDIRGLFE</sequence>
<evidence type="ECO:0000259" key="3">
    <source>
        <dbReference type="PROSITE" id="PS50966"/>
    </source>
</evidence>
<keyword evidence="6" id="KW-0347">Helicase</keyword>
<feature type="domain" description="Helicase C-terminal" evidence="5">
    <location>
        <begin position="965"/>
        <end position="1121"/>
    </location>
</feature>
<dbReference type="CDD" id="cd18012">
    <property type="entry name" value="DEXQc_arch_SWI2_SNF2"/>
    <property type="match status" value="1"/>
</dbReference>
<keyword evidence="6" id="KW-0067">ATP-binding</keyword>
<dbReference type="InterPro" id="IPR007527">
    <property type="entry name" value="Znf_SWIM"/>
</dbReference>
<dbReference type="PROSITE" id="PS51194">
    <property type="entry name" value="HELICASE_CTER"/>
    <property type="match status" value="1"/>
</dbReference>
<dbReference type="PROSITE" id="PS51192">
    <property type="entry name" value="HELICASE_ATP_BIND_1"/>
    <property type="match status" value="1"/>
</dbReference>
<dbReference type="RefSeq" id="WP_163742195.1">
    <property type="nucleotide sequence ID" value="NZ_JAAGOA010000019.1"/>
</dbReference>
<reference evidence="6 7" key="1">
    <citation type="submission" date="2020-02" db="EMBL/GenBank/DDBJ databases">
        <authorList>
            <person name="Li X.-J."/>
            <person name="Han X.-M."/>
        </authorList>
    </citation>
    <scope>NUCLEOTIDE SEQUENCE [LARGE SCALE GENOMIC DNA]</scope>
    <source>
        <strain evidence="6 7">CCTCC AB 2017055</strain>
    </source>
</reference>
<organism evidence="6 7">
    <name type="scientific">Phytoactinopolyspora halotolerans</name>
    <dbReference type="NCBI Taxonomy" id="1981512"/>
    <lineage>
        <taxon>Bacteria</taxon>
        <taxon>Bacillati</taxon>
        <taxon>Actinomycetota</taxon>
        <taxon>Actinomycetes</taxon>
        <taxon>Jiangellales</taxon>
        <taxon>Jiangellaceae</taxon>
        <taxon>Phytoactinopolyspora</taxon>
    </lineage>
</organism>
<comment type="caution">
    <text evidence="6">The sequence shown here is derived from an EMBL/GenBank/DDBJ whole genome shotgun (WGS) entry which is preliminary data.</text>
</comment>
<dbReference type="GO" id="GO:0004386">
    <property type="term" value="F:helicase activity"/>
    <property type="evidence" value="ECO:0007669"/>
    <property type="project" value="UniProtKB-KW"/>
</dbReference>
<dbReference type="SMART" id="SM00490">
    <property type="entry name" value="HELICc"/>
    <property type="match status" value="1"/>
</dbReference>
<dbReference type="InterPro" id="IPR038718">
    <property type="entry name" value="SNF2-like_sf"/>
</dbReference>
<dbReference type="GO" id="GO:0016787">
    <property type="term" value="F:hydrolase activity"/>
    <property type="evidence" value="ECO:0007669"/>
    <property type="project" value="UniProtKB-KW"/>
</dbReference>
<dbReference type="EMBL" id="JAAGOA010000019">
    <property type="protein sequence ID" value="NEE03045.1"/>
    <property type="molecule type" value="Genomic_DNA"/>
</dbReference>
<dbReference type="InterPro" id="IPR001650">
    <property type="entry name" value="Helicase_C-like"/>
</dbReference>
<dbReference type="Gene3D" id="3.40.50.300">
    <property type="entry name" value="P-loop containing nucleotide triphosphate hydrolases"/>
    <property type="match status" value="1"/>
</dbReference>
<protein>
    <submittedName>
        <fullName evidence="6">DEAD/DEAH box helicase</fullName>
    </submittedName>
</protein>
<keyword evidence="7" id="KW-1185">Reference proteome</keyword>
<dbReference type="CDD" id="cd18793">
    <property type="entry name" value="SF2_C_SNF"/>
    <property type="match status" value="1"/>
</dbReference>
<name>A0A6L9SCD9_9ACTN</name>
<evidence type="ECO:0000256" key="2">
    <source>
        <dbReference type="PROSITE-ProRule" id="PRU00325"/>
    </source>
</evidence>